<comment type="caution">
    <text evidence="5">The sequence shown here is derived from an EMBL/GenBank/DDBJ whole genome shotgun (WGS) entry which is preliminary data.</text>
</comment>
<evidence type="ECO:0000256" key="1">
    <source>
        <dbReference type="ARBA" id="ARBA00022729"/>
    </source>
</evidence>
<dbReference type="InterPro" id="IPR000772">
    <property type="entry name" value="Ricin_B_lectin"/>
</dbReference>
<evidence type="ECO:0000313" key="6">
    <source>
        <dbReference type="Proteomes" id="UP000483802"/>
    </source>
</evidence>
<dbReference type="InterPro" id="IPR013517">
    <property type="entry name" value="FG-GAP"/>
</dbReference>
<feature type="domain" description="Ricin B lectin" evidence="4">
    <location>
        <begin position="44"/>
        <end position="106"/>
    </location>
</feature>
<dbReference type="Pfam" id="PF14200">
    <property type="entry name" value="RicinB_lectin_2"/>
    <property type="match status" value="1"/>
</dbReference>
<dbReference type="AlphaFoldDB" id="A0A6L6X3Z9"/>
<name>A0A6L6X3Z9_9ACTN</name>
<dbReference type="CDD" id="cd00161">
    <property type="entry name" value="beta-trefoil_Ricin-like"/>
    <property type="match status" value="1"/>
</dbReference>
<feature type="signal peptide" evidence="3">
    <location>
        <begin position="1"/>
        <end position="28"/>
    </location>
</feature>
<evidence type="ECO:0000256" key="3">
    <source>
        <dbReference type="SAM" id="SignalP"/>
    </source>
</evidence>
<dbReference type="Proteomes" id="UP000483802">
    <property type="component" value="Unassembled WGS sequence"/>
</dbReference>
<feature type="region of interest" description="Disordered" evidence="2">
    <location>
        <begin position="174"/>
        <end position="193"/>
    </location>
</feature>
<feature type="compositionally biased region" description="Polar residues" evidence="2">
    <location>
        <begin position="174"/>
        <end position="184"/>
    </location>
</feature>
<dbReference type="SUPFAM" id="SSF50370">
    <property type="entry name" value="Ricin B-like lectins"/>
    <property type="match status" value="1"/>
</dbReference>
<protein>
    <recommendedName>
        <fullName evidence="4">Ricin B lectin domain-containing protein</fullName>
    </recommendedName>
</protein>
<dbReference type="Pfam" id="PF13517">
    <property type="entry name" value="FG-GAP_3"/>
    <property type="match status" value="1"/>
</dbReference>
<dbReference type="SUPFAM" id="SSF69318">
    <property type="entry name" value="Integrin alpha N-terminal domain"/>
    <property type="match status" value="1"/>
</dbReference>
<dbReference type="PROSITE" id="PS50231">
    <property type="entry name" value="RICIN_B_LECTIN"/>
    <property type="match status" value="1"/>
</dbReference>
<gene>
    <name evidence="5" type="ORF">GPA10_28435</name>
</gene>
<sequence length="452" mass="46678">MVVCGPLRRYGRAWAVLAASVVGLAGVAAVPAGRAVAAAPSGINVIAVHSGKCVAVEGSSQLPGAPVVQAECAGQGGATWTLRPASSGGGAVNLVNALSGLCLELGSVSGTVRARQAECGGQEAADFRFEDRGTFAWIQPSAGTPAQCVEVVGASHIHGAPLGLTDCHGRTGTAFRQRQPQTGNDPVESPQGPVVSVADVDGDRKGDLVVLGTEGVVSVRRNLGGRFDSGAAWSKGWSNYLGRPGQGRLYFADVTGDGKADMVVHGTDGEVSVRTNLGNHFDGGTVWSRSWSNYLGRPGQGRLYFADVTGDGKADMVVHGTDGEVSIRTNKGNHFDGGTPWSNNWSNFLGHPGQGRLYFADMTGDARADMVVHGTNGEVSVRTNKGNHFDGGTVWSSNWSNFLGMPGQGRLHFADVLGDVKADLVVQSVEGAVGGRTNLGGRFDGGTPMGDI</sequence>
<dbReference type="InterPro" id="IPR035992">
    <property type="entry name" value="Ricin_B-like_lectins"/>
</dbReference>
<dbReference type="Gene3D" id="2.80.10.50">
    <property type="match status" value="1"/>
</dbReference>
<keyword evidence="6" id="KW-1185">Reference proteome</keyword>
<organism evidence="5 6">
    <name type="scientific">Streptomyces typhae</name>
    <dbReference type="NCBI Taxonomy" id="2681492"/>
    <lineage>
        <taxon>Bacteria</taxon>
        <taxon>Bacillati</taxon>
        <taxon>Actinomycetota</taxon>
        <taxon>Actinomycetes</taxon>
        <taxon>Kitasatosporales</taxon>
        <taxon>Streptomycetaceae</taxon>
        <taxon>Streptomyces</taxon>
    </lineage>
</organism>
<feature type="chain" id="PRO_5038591571" description="Ricin B lectin domain-containing protein" evidence="3">
    <location>
        <begin position="29"/>
        <end position="452"/>
    </location>
</feature>
<dbReference type="InterPro" id="IPR028994">
    <property type="entry name" value="Integrin_alpha_N"/>
</dbReference>
<dbReference type="EMBL" id="WPNZ01000018">
    <property type="protein sequence ID" value="MVO88583.1"/>
    <property type="molecule type" value="Genomic_DNA"/>
</dbReference>
<evidence type="ECO:0000313" key="5">
    <source>
        <dbReference type="EMBL" id="MVO88583.1"/>
    </source>
</evidence>
<reference evidence="5 6" key="1">
    <citation type="submission" date="2019-11" db="EMBL/GenBank/DDBJ databases">
        <title>Streptomyces typhae sp. nov., a novel endophytic actinomycete isolated from the root of cattail pollen (Typha angustifolia L.).</title>
        <authorList>
            <person name="Peng C."/>
        </authorList>
    </citation>
    <scope>NUCLEOTIDE SEQUENCE [LARGE SCALE GENOMIC DNA]</scope>
    <source>
        <strain evidence="6">p1417</strain>
    </source>
</reference>
<evidence type="ECO:0000256" key="2">
    <source>
        <dbReference type="SAM" id="MobiDB-lite"/>
    </source>
</evidence>
<proteinExistence type="predicted"/>
<accession>A0A6L6X3Z9</accession>
<evidence type="ECO:0000259" key="4">
    <source>
        <dbReference type="Pfam" id="PF14200"/>
    </source>
</evidence>
<keyword evidence="1 3" id="KW-0732">Signal</keyword>